<evidence type="ECO:0000313" key="4">
    <source>
        <dbReference type="EMBL" id="NGO70764.1"/>
    </source>
</evidence>
<dbReference type="AlphaFoldDB" id="A0A6G4X1Z0"/>
<dbReference type="Pfam" id="PF00931">
    <property type="entry name" value="NB-ARC"/>
    <property type="match status" value="1"/>
</dbReference>
<feature type="domain" description="TIR" evidence="3">
    <location>
        <begin position="25"/>
        <end position="144"/>
    </location>
</feature>
<feature type="region of interest" description="Disordered" evidence="1">
    <location>
        <begin position="1"/>
        <end position="20"/>
    </location>
</feature>
<keyword evidence="5" id="KW-1185">Reference proteome</keyword>
<dbReference type="NCBIfam" id="NF040586">
    <property type="entry name" value="FxSxx_TPR"/>
    <property type="match status" value="1"/>
</dbReference>
<dbReference type="InterPro" id="IPR011990">
    <property type="entry name" value="TPR-like_helical_dom_sf"/>
</dbReference>
<dbReference type="GO" id="GO:0007165">
    <property type="term" value="P:signal transduction"/>
    <property type="evidence" value="ECO:0007669"/>
    <property type="project" value="InterPro"/>
</dbReference>
<evidence type="ECO:0000259" key="2">
    <source>
        <dbReference type="Pfam" id="PF00931"/>
    </source>
</evidence>
<dbReference type="Pfam" id="PF13374">
    <property type="entry name" value="TPR_10"/>
    <property type="match status" value="2"/>
</dbReference>
<dbReference type="EMBL" id="JAAKZZ010000229">
    <property type="protein sequence ID" value="NGO70764.1"/>
    <property type="molecule type" value="Genomic_DNA"/>
</dbReference>
<feature type="domain" description="NB-ARC" evidence="2">
    <location>
        <begin position="190"/>
        <end position="320"/>
    </location>
</feature>
<dbReference type="InterPro" id="IPR002182">
    <property type="entry name" value="NB-ARC"/>
</dbReference>
<evidence type="ECO:0000313" key="5">
    <source>
        <dbReference type="Proteomes" id="UP000477722"/>
    </source>
</evidence>
<dbReference type="RefSeq" id="WP_165300419.1">
    <property type="nucleotide sequence ID" value="NZ_JAAKZZ010000229.1"/>
</dbReference>
<dbReference type="GO" id="GO:0043531">
    <property type="term" value="F:ADP binding"/>
    <property type="evidence" value="ECO:0007669"/>
    <property type="project" value="InterPro"/>
</dbReference>
<feature type="region of interest" description="Disordered" evidence="1">
    <location>
        <begin position="156"/>
        <end position="178"/>
    </location>
</feature>
<organism evidence="4 5">
    <name type="scientific">Streptomyces boncukensis</name>
    <dbReference type="NCBI Taxonomy" id="2711219"/>
    <lineage>
        <taxon>Bacteria</taxon>
        <taxon>Bacillati</taxon>
        <taxon>Actinomycetota</taxon>
        <taxon>Actinomycetes</taxon>
        <taxon>Kitasatosporales</taxon>
        <taxon>Streptomycetaceae</taxon>
        <taxon>Streptomyces</taxon>
    </lineage>
</organism>
<dbReference type="PANTHER" id="PTHR46082:SF6">
    <property type="entry name" value="AAA+ ATPASE DOMAIN-CONTAINING PROTEIN-RELATED"/>
    <property type="match status" value="1"/>
</dbReference>
<dbReference type="Proteomes" id="UP000477722">
    <property type="component" value="Unassembled WGS sequence"/>
</dbReference>
<dbReference type="Pfam" id="PF13676">
    <property type="entry name" value="TIR_2"/>
    <property type="match status" value="1"/>
</dbReference>
<dbReference type="SUPFAM" id="SSF52540">
    <property type="entry name" value="P-loop containing nucleoside triphosphate hydrolases"/>
    <property type="match status" value="1"/>
</dbReference>
<proteinExistence type="predicted"/>
<sequence length="1010" mass="113025">MAAQRNRAGSGRGTPSDRRPEHFVVAFPGYQRPWATWIAHRLEAHGHRVSLHRWDPGRDQPLRDALGDLMLASGRVLLVLSQWFFQLGPRGEGEWNAVLRGFVREHADQFAAVNLTNKPLLPAVNVLEPVDLWGVGEEEAERRLLRRLALNPAPHPLTGARTGSRYPNDPPRVWGEVPRRNPGFTGRDVLLNEVQERLMDAERDAAVCVLVGSSGIGKTQIAAEYAHRFLPDYDVVWWINSDQRGTQRDRYAELAVELGLRTGSEPGERIRAVRDALRRGEPYGRWLLIFDGWEETEEVTGILPRGGPGHILITSRNRAWREVADVREVPVFERAESTGYLMRRAPHITAEEADQVAVDSQDLPIQLAIAGGLLGEERMAVEDYLRRVRSGELAELEQDVVPGDYPLRMYTSQSMLLNQLRRSEPRAVELLKLCTCFAAGRIPIGLVRGLRAAGLPEELRWMAGDRPDWPRSLDALVNRSVVTRESRSLSVTASGEPGLQQESVHMHRAVHRILSELTAGEDRNIYRSVVCQVLAVADPGDPVDSRNWARYAELLPHLDPAGALESETEDSRALVLNCVRYCYESGEYTAGIELADRVRESWSPGLAPTSRPMLDLTTWQTTILRASGRFTQAYDLDTTRLGQLYAAGEPDRVALLSAHHGLASDQRFLGRYSEALATQQQVVDTATEVYGPEETFTLNARHSLAATLRLLGRYHEAYDVDLDTLRKREQVLRARHPATLHSGTACARDLRRMGRYQDALARQELGVRLHAQVLGEQHLQTLWARHNLVMCQYRAGSDTQDIRAAFADLHQQHERGYPQGHYNILGLMSDYGNFLRARGWVAEARDLIVEAEDGYRALVGTAHPVPTGMQTNVGLVLQAEGDRDGALNLFNQAFAGLSTVLGEDHPWTLGCALNAAGGRSFTGRPEEAAELDRDTLRRARRVLGPDHPFTLSCQIALAADLRALHEAIEADKQEEDALQRLTSTLGVQHHHTLSARQRNRPYWDFEPFLG</sequence>
<comment type="caution">
    <text evidence="4">The sequence shown here is derived from an EMBL/GenBank/DDBJ whole genome shotgun (WGS) entry which is preliminary data.</text>
</comment>
<dbReference type="Gene3D" id="3.40.50.300">
    <property type="entry name" value="P-loop containing nucleotide triphosphate hydrolases"/>
    <property type="match status" value="1"/>
</dbReference>
<dbReference type="PANTHER" id="PTHR46082">
    <property type="entry name" value="ATP/GTP-BINDING PROTEIN-RELATED"/>
    <property type="match status" value="1"/>
</dbReference>
<dbReference type="Gene3D" id="1.25.40.10">
    <property type="entry name" value="Tetratricopeptide repeat domain"/>
    <property type="match status" value="2"/>
</dbReference>
<dbReference type="InterPro" id="IPR053137">
    <property type="entry name" value="NLR-like"/>
</dbReference>
<dbReference type="InterPro" id="IPR000157">
    <property type="entry name" value="TIR_dom"/>
</dbReference>
<evidence type="ECO:0000259" key="3">
    <source>
        <dbReference type="Pfam" id="PF13676"/>
    </source>
</evidence>
<gene>
    <name evidence="4" type="ORF">G5C65_20890</name>
</gene>
<evidence type="ECO:0000256" key="1">
    <source>
        <dbReference type="SAM" id="MobiDB-lite"/>
    </source>
</evidence>
<accession>A0A6G4X1Z0</accession>
<dbReference type="SUPFAM" id="SSF52200">
    <property type="entry name" value="Toll/Interleukin receptor TIR domain"/>
    <property type="match status" value="1"/>
</dbReference>
<dbReference type="Pfam" id="PF13424">
    <property type="entry name" value="TPR_12"/>
    <property type="match status" value="2"/>
</dbReference>
<dbReference type="InterPro" id="IPR027417">
    <property type="entry name" value="P-loop_NTPase"/>
</dbReference>
<reference evidence="4 5" key="1">
    <citation type="submission" date="2020-02" db="EMBL/GenBank/DDBJ databases">
        <title>Whole-genome analyses of novel actinobacteria.</title>
        <authorList>
            <person name="Sahin N."/>
            <person name="Tatar D."/>
        </authorList>
    </citation>
    <scope>NUCLEOTIDE SEQUENCE [LARGE SCALE GENOMIC DNA]</scope>
    <source>
        <strain evidence="4 5">SB3404</strain>
    </source>
</reference>
<dbReference type="SUPFAM" id="SSF48452">
    <property type="entry name" value="TPR-like"/>
    <property type="match status" value="2"/>
</dbReference>
<dbReference type="InterPro" id="IPR035897">
    <property type="entry name" value="Toll_tir_struct_dom_sf"/>
</dbReference>
<protein>
    <submittedName>
        <fullName evidence="4">Tetratricopeptide repeat protein</fullName>
    </submittedName>
</protein>
<name>A0A6G4X1Z0_9ACTN</name>